<dbReference type="Pfam" id="PF05057">
    <property type="entry name" value="DUF676"/>
    <property type="match status" value="1"/>
</dbReference>
<accession>A0AA38SMS0</accession>
<evidence type="ECO:0000256" key="1">
    <source>
        <dbReference type="ARBA" id="ARBA00007949"/>
    </source>
</evidence>
<evidence type="ECO:0000259" key="2">
    <source>
        <dbReference type="Pfam" id="PF05057"/>
    </source>
</evidence>
<gene>
    <name evidence="3" type="ORF">OSB04_028249</name>
</gene>
<protein>
    <recommendedName>
        <fullName evidence="2">DUF676 domain-containing protein</fullName>
    </recommendedName>
</protein>
<name>A0AA38SMS0_9ASTR</name>
<dbReference type="SUPFAM" id="SSF53474">
    <property type="entry name" value="alpha/beta-Hydrolases"/>
    <property type="match status" value="1"/>
</dbReference>
<dbReference type="FunFam" id="3.40.50.1820:FF:000102">
    <property type="entry name" value="Putative serine esterase family protein"/>
    <property type="match status" value="1"/>
</dbReference>
<organism evidence="3 4">
    <name type="scientific">Centaurea solstitialis</name>
    <name type="common">yellow star-thistle</name>
    <dbReference type="NCBI Taxonomy" id="347529"/>
    <lineage>
        <taxon>Eukaryota</taxon>
        <taxon>Viridiplantae</taxon>
        <taxon>Streptophyta</taxon>
        <taxon>Embryophyta</taxon>
        <taxon>Tracheophyta</taxon>
        <taxon>Spermatophyta</taxon>
        <taxon>Magnoliopsida</taxon>
        <taxon>eudicotyledons</taxon>
        <taxon>Gunneridae</taxon>
        <taxon>Pentapetalae</taxon>
        <taxon>asterids</taxon>
        <taxon>campanulids</taxon>
        <taxon>Asterales</taxon>
        <taxon>Asteraceae</taxon>
        <taxon>Carduoideae</taxon>
        <taxon>Cardueae</taxon>
        <taxon>Centaureinae</taxon>
        <taxon>Centaurea</taxon>
    </lineage>
</organism>
<dbReference type="Pfam" id="PF12394">
    <property type="entry name" value="DUF3657"/>
    <property type="match status" value="1"/>
</dbReference>
<dbReference type="Gene3D" id="3.40.50.1820">
    <property type="entry name" value="alpha/beta hydrolase"/>
    <property type="match status" value="1"/>
</dbReference>
<reference evidence="3" key="1">
    <citation type="submission" date="2023-03" db="EMBL/GenBank/DDBJ databases">
        <title>Chromosome-scale reference genome and RAD-based genetic map of yellow starthistle (Centaurea solstitialis) reveal putative structural variation and QTLs associated with invader traits.</title>
        <authorList>
            <person name="Reatini B."/>
            <person name="Cang F.A."/>
            <person name="Jiang Q."/>
            <person name="Mckibben M.T.W."/>
            <person name="Barker M.S."/>
            <person name="Rieseberg L.H."/>
            <person name="Dlugosch K.M."/>
        </authorList>
    </citation>
    <scope>NUCLEOTIDE SEQUENCE</scope>
    <source>
        <strain evidence="3">CAN-66</strain>
        <tissue evidence="3">Leaf</tissue>
    </source>
</reference>
<dbReference type="Proteomes" id="UP001172457">
    <property type="component" value="Chromosome 7"/>
</dbReference>
<sequence length="807" mass="91135">MAEAIHEIAIYIHRFHNLDLFEQGWYQIKIAMRWEDSGCTSSPGSPSRVVQYEAPELDCDDVLGAWTIDDVDHSFSSQPFHIRYARQDIYLSVMISFNLSLGKYKGPITSAVILKFELLFASILDNGNLQPSWEEGPAAVHEFRIPPKALLGLHAYCPIYFDALHSVLVDTTMHISLLKGGSHSMKTPSDPHGHQDIADEKCKADQVVIVKAFSTSHAILLEELKNLSNTINQTIDLTAFISNDAETKFSSGSMGAGMETANAEHSHVPGKMQNNSEEPSGSIGYQSDYLYSLQNDELNCLLDSLGDQILYLWNTYLKLHRNLAVESYVFVNKGAFGAWDRTGQDGTKLIVPRLVQHGTKQEFTIPRLVRHGTGTRTGQGGTAWDKKRANNTRILERLYDVWANDRRAEWSIWIVAKTPALQKMHHQCIGSEADDPNNGILAITPALQKITEDPAETAAMRAELHRRSIAHMKMCNRSVQDLQIFGDPSRIPIIIVERFVNVPLRSTSGNSSNMDMKEEHGGHHLDLRLVRNQWLLIDPKLQYLMSRVNEDNTTGDFREMGYRLAQEVVTFVKRRLDKASRVGGLSSIKLSFVGHSIGNVIIRTALAESIMEPYHRFLCTYVSLSGPHLGYLYSSNSLFNSGLWLLKKLKNTQCIHQLTFTDEVDLRDTFFYELCKQKTLEGFKNIILLSSPQDGYVPYHSARIEMCQASSQDFYTKKGQVFLEMLNNCLEQIRSPSSSEQRMFMRCDVNFDVSLLGRNLNTMIGRAAHIEFLETDNFIDIGEERCSNELREDCNDVPEKNVGPNGI</sequence>
<keyword evidence="4" id="KW-1185">Reference proteome</keyword>
<comment type="caution">
    <text evidence="3">The sequence shown here is derived from an EMBL/GenBank/DDBJ whole genome shotgun (WGS) entry which is preliminary data.</text>
</comment>
<comment type="similarity">
    <text evidence="1">Belongs to the FAM135 family.</text>
</comment>
<dbReference type="InterPro" id="IPR029058">
    <property type="entry name" value="AB_hydrolase_fold"/>
</dbReference>
<dbReference type="InterPro" id="IPR007751">
    <property type="entry name" value="DUF676_lipase-like"/>
</dbReference>
<dbReference type="InterPro" id="IPR022122">
    <property type="entry name" value="DUF3657"/>
</dbReference>
<feature type="domain" description="DUF676" evidence="2">
    <location>
        <begin position="522"/>
        <end position="708"/>
    </location>
</feature>
<dbReference type="PANTHER" id="PTHR12482:SF5">
    <property type="entry name" value="DUF676 DOMAIN-CONTAINING PROTEIN"/>
    <property type="match status" value="1"/>
</dbReference>
<dbReference type="PANTHER" id="PTHR12482">
    <property type="entry name" value="LIPASE ROG1-RELATED-RELATED"/>
    <property type="match status" value="1"/>
</dbReference>
<evidence type="ECO:0000313" key="3">
    <source>
        <dbReference type="EMBL" id="KAJ9541743.1"/>
    </source>
</evidence>
<dbReference type="EMBL" id="JARYMX010000007">
    <property type="protein sequence ID" value="KAJ9541743.1"/>
    <property type="molecule type" value="Genomic_DNA"/>
</dbReference>
<dbReference type="AlphaFoldDB" id="A0AA38SMS0"/>
<evidence type="ECO:0000313" key="4">
    <source>
        <dbReference type="Proteomes" id="UP001172457"/>
    </source>
</evidence>
<dbReference type="InterPro" id="IPR044294">
    <property type="entry name" value="Lipase-like"/>
</dbReference>
<proteinExistence type="inferred from homology"/>